<feature type="coiled-coil region" evidence="1">
    <location>
        <begin position="86"/>
        <end position="113"/>
    </location>
</feature>
<gene>
    <name evidence="3" type="ORF">ACFO0R_19475</name>
</gene>
<comment type="caution">
    <text evidence="3">The sequence shown here is derived from an EMBL/GenBank/DDBJ whole genome shotgun (WGS) entry which is preliminary data.</text>
</comment>
<dbReference type="Pfam" id="PF10145">
    <property type="entry name" value="PhageMin_Tail"/>
    <property type="match status" value="1"/>
</dbReference>
<dbReference type="RefSeq" id="WP_231462980.1">
    <property type="nucleotide sequence ID" value="NZ_JAJOHW010000089.1"/>
</dbReference>
<feature type="domain" description="Phage tail tape measure protein" evidence="2">
    <location>
        <begin position="188"/>
        <end position="362"/>
    </location>
</feature>
<keyword evidence="1" id="KW-0175">Coiled coil</keyword>
<evidence type="ECO:0000256" key="1">
    <source>
        <dbReference type="SAM" id="Coils"/>
    </source>
</evidence>
<protein>
    <submittedName>
        <fullName evidence="3">Phage tail tape measure protein</fullName>
    </submittedName>
</protein>
<evidence type="ECO:0000313" key="3">
    <source>
        <dbReference type="EMBL" id="MFC4491797.1"/>
    </source>
</evidence>
<dbReference type="Proteomes" id="UP001595999">
    <property type="component" value="Unassembled WGS sequence"/>
</dbReference>
<organism evidence="3 4">
    <name type="scientific">Chromobacterium aquaticum</name>
    <dbReference type="NCBI Taxonomy" id="467180"/>
    <lineage>
        <taxon>Bacteria</taxon>
        <taxon>Pseudomonadati</taxon>
        <taxon>Pseudomonadota</taxon>
        <taxon>Betaproteobacteria</taxon>
        <taxon>Neisseriales</taxon>
        <taxon>Chromobacteriaceae</taxon>
        <taxon>Chromobacterium</taxon>
    </lineage>
</organism>
<proteinExistence type="predicted"/>
<reference evidence="4" key="1">
    <citation type="journal article" date="2019" name="Int. J. Syst. Evol. Microbiol.">
        <title>The Global Catalogue of Microorganisms (GCM) 10K type strain sequencing project: providing services to taxonomists for standard genome sequencing and annotation.</title>
        <authorList>
            <consortium name="The Broad Institute Genomics Platform"/>
            <consortium name="The Broad Institute Genome Sequencing Center for Infectious Disease"/>
            <person name="Wu L."/>
            <person name="Ma J."/>
        </authorList>
    </citation>
    <scope>NUCLEOTIDE SEQUENCE [LARGE SCALE GENOMIC DNA]</scope>
    <source>
        <strain evidence="4">CGMCC 4.7608</strain>
    </source>
</reference>
<accession>A0ABV8ZVS9</accession>
<name>A0ABV8ZVS9_9NEIS</name>
<evidence type="ECO:0000259" key="2">
    <source>
        <dbReference type="Pfam" id="PF10145"/>
    </source>
</evidence>
<evidence type="ECO:0000313" key="4">
    <source>
        <dbReference type="Proteomes" id="UP001595999"/>
    </source>
</evidence>
<sequence>MAREPEVGLTLKARDEASRPIARAMQDLEKNTQRAEKAVIGLSRESQRMTAAREQLGVRSERTIQREIQQTEAAYKRLASSGTMTAREQTRAYSAMRDQVKELRREMRGVSELQRNLSTGAKVLTAVAGGVAAGAYVVGQPVKRTMDYDRRLAMMSNTAYAERDIGGRRAGMRELDGAIQQAVRIGGGSREGAAETLDNLIASGAMSQQSATKLLPVLQKYSTGTGADPNELGNIAIRAMQTFKIKEHELPKLLDMSIMAGQAGGFELKDMAKWLPQQMAAAKQSGMNGMSGAAKLLALNQAAVITAGTKDEAGNNVVNLLAKINSQDTAKDASKISSTTFQAKKKGEKGIDLAGTLAAAREKGMDSLDAFVGLVDKVVAHDKRYQSIQGKLKSAKGDERKALLDSQADILQGSAIGTLIQDRQALMALVGYMGNREYVNGIVAKLPNAAGTGDANFGLIQGTASFQAERARNEKTIAEQKAFDGLSSTIGDVAGKLADYAQEYPGLSTVLAGTTVAIGALGAAAGAAALPMLLLGKGGGGAKLPGGILPKTGPAARNLPVAGAGLGLTAVSLANFTTDQEDDELKHGDARWKRLRAQYSQAQIDAARKRYQPWYQFGKGYAAENEQWLQRYAQDEARAKAPPIDLRNAPSSAAPIPQLNMLQTTMNAATKLDVAAQKMQQAVNQPMQIQLTGEFRVNGGDLVAVVNQSNSTQARRN</sequence>
<dbReference type="EMBL" id="JBHSEK010000017">
    <property type="protein sequence ID" value="MFC4491797.1"/>
    <property type="molecule type" value="Genomic_DNA"/>
</dbReference>
<keyword evidence="4" id="KW-1185">Reference proteome</keyword>
<dbReference type="InterPro" id="IPR010090">
    <property type="entry name" value="Phage_tape_meas"/>
</dbReference>